<keyword evidence="1" id="KW-0614">Plasmid</keyword>
<geneLocation type="plasmid" evidence="1">
    <name>p23141-2</name>
</geneLocation>
<sequence>MAKISEIFGRMNEFGTVDILYTEDAEPATCIEDALVTISNIKHARQAGQTIESVKYQSSRITITVDDARLLGIEIEGV</sequence>
<protein>
    <submittedName>
        <fullName evidence="1">Uncharacterized protein</fullName>
    </submittedName>
</protein>
<dbReference type="EMBL" id="MF788070">
    <property type="protein sequence ID" value="AUF80341.1"/>
    <property type="molecule type" value="Genomic_DNA"/>
</dbReference>
<dbReference type="AlphaFoldDB" id="A0A2H4ZGJ5"/>
<evidence type="ECO:0000313" key="1">
    <source>
        <dbReference type="EMBL" id="AUF80341.1"/>
    </source>
</evidence>
<organism evidence="1">
    <name type="scientific">Raoultella ornithinolytica</name>
    <name type="common">Klebsiella ornithinolytica</name>
    <dbReference type="NCBI Taxonomy" id="54291"/>
    <lineage>
        <taxon>Bacteria</taxon>
        <taxon>Pseudomonadati</taxon>
        <taxon>Pseudomonadota</taxon>
        <taxon>Gammaproteobacteria</taxon>
        <taxon>Enterobacterales</taxon>
        <taxon>Enterobacteriaceae</taxon>
        <taxon>Klebsiella/Raoultella group</taxon>
        <taxon>Raoultella</taxon>
    </lineage>
</organism>
<reference evidence="1" key="1">
    <citation type="submission" date="2017-08" db="EMBL/GenBank/DDBJ databases">
        <title>Complete sequence of p23141-1.</title>
        <authorList>
            <person name="Feng J."/>
            <person name="Yin Z."/>
            <person name="Zeng L."/>
            <person name="Jiang X."/>
            <person name="Zhan Z."/>
            <person name="Luo W."/>
            <person name="Zhao Y."/>
            <person name="Zhou D."/>
        </authorList>
    </citation>
    <scope>NUCLEOTIDE SEQUENCE</scope>
    <source>
        <strain evidence="1">23141</strain>
        <plasmid evidence="1">p23141-2</plasmid>
    </source>
</reference>
<name>A0A2H4ZGJ5_RAOOR</name>
<accession>A0A2H4ZGJ5</accession>
<dbReference type="RefSeq" id="WP_117030961.1">
    <property type="nucleotide sequence ID" value="NZ_CP172773.1"/>
</dbReference>
<proteinExistence type="predicted"/>